<sequence>MNSHRNWTVLFIGGASGIGKSSIAYEIARYYGVNVLEVDDVHLSVKTVTTKEHFPVIHYWDSDIDGKYFGVDGTVNWLIDVSKEMVPVLKELANRHIEDKLPIIIEGDFIYPELTLSFDNPQVKSIFVHESDKNQIVQNYLAREGGKLQHDRAEVSISYGDWIADTCKRNGIELIESRPWNTTLKRAIKRLV</sequence>
<name>A0ABD8ANT6_PAEAM</name>
<evidence type="ECO:0008006" key="3">
    <source>
        <dbReference type="Google" id="ProtNLM"/>
    </source>
</evidence>
<dbReference type="GeneID" id="93478315"/>
<dbReference type="Gene3D" id="3.40.50.300">
    <property type="entry name" value="P-loop containing nucleotide triphosphate hydrolases"/>
    <property type="match status" value="1"/>
</dbReference>
<gene>
    <name evidence="1" type="ORF">V6668_22580</name>
</gene>
<accession>A0ABD8ANT6</accession>
<reference evidence="1 2" key="1">
    <citation type="submission" date="2024-02" db="EMBL/GenBank/DDBJ databases">
        <title>Complete sequences of two Paenibacillus sp. strains and one Lysinibacillus strain isolated from the environment on STAA medium highlight biotechnological potential.</title>
        <authorList>
            <person name="Attere S.A."/>
            <person name="Piche L.C."/>
            <person name="Intertaglia L."/>
            <person name="Lami R."/>
            <person name="Charette S.J."/>
            <person name="Vincent A.T."/>
        </authorList>
    </citation>
    <scope>NUCLEOTIDE SEQUENCE [LARGE SCALE GENOMIC DNA]</scope>
    <source>
        <strain evidence="1 2">Y5S-7</strain>
    </source>
</reference>
<dbReference type="Proteomes" id="UP001364764">
    <property type="component" value="Chromosome"/>
</dbReference>
<organism evidence="1 2">
    <name type="scientific">Paenibacillus amylolyticus</name>
    <dbReference type="NCBI Taxonomy" id="1451"/>
    <lineage>
        <taxon>Bacteria</taxon>
        <taxon>Bacillati</taxon>
        <taxon>Bacillota</taxon>
        <taxon>Bacilli</taxon>
        <taxon>Bacillales</taxon>
        <taxon>Paenibacillaceae</taxon>
        <taxon>Paenibacillus</taxon>
    </lineage>
</organism>
<dbReference type="EMBL" id="CP145892">
    <property type="protein sequence ID" value="WWP19252.1"/>
    <property type="molecule type" value="Genomic_DNA"/>
</dbReference>
<dbReference type="RefSeq" id="WP_338706798.1">
    <property type="nucleotide sequence ID" value="NZ_CP145892.1"/>
</dbReference>
<protein>
    <recommendedName>
        <fullName evidence="3">2-phosphoglycerate kinase</fullName>
    </recommendedName>
</protein>
<evidence type="ECO:0000313" key="2">
    <source>
        <dbReference type="Proteomes" id="UP001364764"/>
    </source>
</evidence>
<proteinExistence type="predicted"/>
<evidence type="ECO:0000313" key="1">
    <source>
        <dbReference type="EMBL" id="WWP19252.1"/>
    </source>
</evidence>
<dbReference type="SUPFAM" id="SSF52540">
    <property type="entry name" value="P-loop containing nucleoside triphosphate hydrolases"/>
    <property type="match status" value="1"/>
</dbReference>
<dbReference type="InterPro" id="IPR027417">
    <property type="entry name" value="P-loop_NTPase"/>
</dbReference>
<dbReference type="AlphaFoldDB" id="A0ABD8ANT6"/>